<dbReference type="AlphaFoldDB" id="A0A2P4XCE8"/>
<organism evidence="1 2">
    <name type="scientific">Phytophthora palmivora</name>
    <dbReference type="NCBI Taxonomy" id="4796"/>
    <lineage>
        <taxon>Eukaryota</taxon>
        <taxon>Sar</taxon>
        <taxon>Stramenopiles</taxon>
        <taxon>Oomycota</taxon>
        <taxon>Peronosporomycetes</taxon>
        <taxon>Peronosporales</taxon>
        <taxon>Peronosporaceae</taxon>
        <taxon>Phytophthora</taxon>
    </lineage>
</organism>
<reference evidence="1 2" key="1">
    <citation type="journal article" date="2017" name="Genome Biol. Evol.">
        <title>Phytophthora megakarya and P. palmivora, closely related causal agents of cacao black pod rot, underwent increases in genome sizes and gene numbers by different mechanisms.</title>
        <authorList>
            <person name="Ali S.S."/>
            <person name="Shao J."/>
            <person name="Lary D.J."/>
            <person name="Kronmiller B."/>
            <person name="Shen D."/>
            <person name="Strem M.D."/>
            <person name="Amoako-Attah I."/>
            <person name="Akrofi A.Y."/>
            <person name="Begoude B.A."/>
            <person name="Ten Hoopen G.M."/>
            <person name="Coulibaly K."/>
            <person name="Kebe B.I."/>
            <person name="Melnick R.L."/>
            <person name="Guiltinan M.J."/>
            <person name="Tyler B.M."/>
            <person name="Meinhardt L.W."/>
            <person name="Bailey B.A."/>
        </authorList>
    </citation>
    <scope>NUCLEOTIDE SEQUENCE [LARGE SCALE GENOMIC DNA]</scope>
    <source>
        <strain evidence="2">sbr112.9</strain>
    </source>
</reference>
<proteinExistence type="predicted"/>
<dbReference type="Pfam" id="PF08578">
    <property type="entry name" value="DUF1765"/>
    <property type="match status" value="1"/>
</dbReference>
<dbReference type="EMBL" id="NCKW01015127">
    <property type="protein sequence ID" value="POM63222.1"/>
    <property type="molecule type" value="Genomic_DNA"/>
</dbReference>
<protein>
    <submittedName>
        <fullName evidence="1">Uncharacterized protein</fullName>
    </submittedName>
</protein>
<dbReference type="Proteomes" id="UP000237271">
    <property type="component" value="Unassembled WGS sequence"/>
</dbReference>
<dbReference type="OrthoDB" id="113472at2759"/>
<sequence length="337" mass="38701">MYPQCQNLLATVNRGERWTPTVQMLDQLMIDTDGCMLVLAQIFEQLTGQQVLGRTNWKCIPGADVLKESTLEVTKNLFQTELQQREPKWQDTVDEKVNSETASASEPQPFRDSFFLMDGELEEVNTPTAYFAVQLTSMMHENVGFLHEYLMTILRSTNYMLPHHVTLCLQYMEKLMMEFPSFFANESAAQDFLVLSTMDTSNPHNQPQQEHACADVETMRYVFSCLLESEHFEILKATELFLLKNFTGLSVSLQLQLTDVLATHVKRLFLHWNRDVRYCYYHILLYLTYPGNRLVLGAKSDEALMGAEASRLFEIPGLVRAGSTASWDAFDIPLHQL</sequence>
<feature type="non-terminal residue" evidence="1">
    <location>
        <position position="337"/>
    </location>
</feature>
<evidence type="ECO:0000313" key="1">
    <source>
        <dbReference type="EMBL" id="POM63222.1"/>
    </source>
</evidence>
<comment type="caution">
    <text evidence="1">The sequence shown here is derived from an EMBL/GenBank/DDBJ whole genome shotgun (WGS) entry which is preliminary data.</text>
</comment>
<name>A0A2P4XCE8_9STRA</name>
<evidence type="ECO:0000313" key="2">
    <source>
        <dbReference type="Proteomes" id="UP000237271"/>
    </source>
</evidence>
<gene>
    <name evidence="1" type="ORF">PHPALM_27503</name>
</gene>
<dbReference type="PANTHER" id="PTHR40261:SF1">
    <property type="entry name" value="RIESKE DOMAIN-CONTAINING PROTEIN"/>
    <property type="match status" value="1"/>
</dbReference>
<accession>A0A2P4XCE8</accession>
<dbReference type="PANTHER" id="PTHR40261">
    <property type="match status" value="1"/>
</dbReference>
<dbReference type="InterPro" id="IPR013887">
    <property type="entry name" value="UPF0592"/>
</dbReference>
<keyword evidence="2" id="KW-1185">Reference proteome</keyword>